<sequence length="80" mass="9101">MHQYQKLAETRQGGETGFSLAVVPEWTFRFRLGRRKRCQRVGEVFSDLVRRPSQPLAAHFGGIEASWSSRFAADSHFCSA</sequence>
<organism evidence="1 2">
    <name type="scientific">Rhodopirellula baltica (strain DSM 10527 / NCIMB 13988 / SH1)</name>
    <dbReference type="NCBI Taxonomy" id="243090"/>
    <lineage>
        <taxon>Bacteria</taxon>
        <taxon>Pseudomonadati</taxon>
        <taxon>Planctomycetota</taxon>
        <taxon>Planctomycetia</taxon>
        <taxon>Pirellulales</taxon>
        <taxon>Pirellulaceae</taxon>
        <taxon>Rhodopirellula</taxon>
    </lineage>
</organism>
<name>Q7UVG1_RHOBA</name>
<dbReference type="EnsemblBacteria" id="CAD72763">
    <property type="protein sequence ID" value="CAD72763"/>
    <property type="gene ID" value="RB2659"/>
</dbReference>
<reference evidence="1 2" key="1">
    <citation type="journal article" date="2003" name="Proc. Natl. Acad. Sci. U.S.A.">
        <title>Complete genome sequence of the marine planctomycete Pirellula sp. strain 1.</title>
        <authorList>
            <person name="Gloeckner F.O."/>
            <person name="Kube M."/>
            <person name="Bauer M."/>
            <person name="Teeling H."/>
            <person name="Lombardot T."/>
            <person name="Ludwig W."/>
            <person name="Gade D."/>
            <person name="Beck A."/>
            <person name="Borzym K."/>
            <person name="Heitmann K."/>
            <person name="Rabus R."/>
            <person name="Schlesner H."/>
            <person name="Amann R."/>
            <person name="Reinhardt R."/>
        </authorList>
    </citation>
    <scope>NUCLEOTIDE SEQUENCE [LARGE SCALE GENOMIC DNA]</scope>
    <source>
        <strain evidence="2">DSM 10527 / NCIMB 13988 / SH1</strain>
    </source>
</reference>
<dbReference type="Proteomes" id="UP000001025">
    <property type="component" value="Chromosome"/>
</dbReference>
<dbReference type="InParanoid" id="Q7UVG1"/>
<protein>
    <submittedName>
        <fullName evidence="1">Uncharacterized protein</fullName>
    </submittedName>
</protein>
<gene>
    <name evidence="1" type="ordered locus">RB2659</name>
</gene>
<dbReference type="EMBL" id="BX294137">
    <property type="protein sequence ID" value="CAD72763.1"/>
    <property type="molecule type" value="Genomic_DNA"/>
</dbReference>
<accession>Q7UVG1</accession>
<dbReference type="AlphaFoldDB" id="Q7UVG1"/>
<keyword evidence="2" id="KW-1185">Reference proteome</keyword>
<proteinExistence type="predicted"/>
<evidence type="ECO:0000313" key="1">
    <source>
        <dbReference type="EMBL" id="CAD72763.1"/>
    </source>
</evidence>
<dbReference type="KEGG" id="rba:RB2659"/>
<evidence type="ECO:0000313" key="2">
    <source>
        <dbReference type="Proteomes" id="UP000001025"/>
    </source>
</evidence>
<dbReference type="HOGENOM" id="CLU_2587348_0_0_0"/>